<evidence type="ECO:0000256" key="4">
    <source>
        <dbReference type="ARBA" id="ARBA00023136"/>
    </source>
</evidence>
<dbReference type="SUPFAM" id="SSF103473">
    <property type="entry name" value="MFS general substrate transporter"/>
    <property type="match status" value="2"/>
</dbReference>
<feature type="transmembrane region" description="Helical" evidence="6">
    <location>
        <begin position="283"/>
        <end position="307"/>
    </location>
</feature>
<dbReference type="InterPro" id="IPR036259">
    <property type="entry name" value="MFS_trans_sf"/>
</dbReference>
<comment type="subcellular location">
    <subcellularLocation>
        <location evidence="1">Membrane</location>
        <topology evidence="1">Multi-pass membrane protein</topology>
    </subcellularLocation>
</comment>
<feature type="transmembrane region" description="Helical" evidence="6">
    <location>
        <begin position="32"/>
        <end position="58"/>
    </location>
</feature>
<name>A0ABR4BVC9_9HELO</name>
<evidence type="ECO:0000256" key="3">
    <source>
        <dbReference type="ARBA" id="ARBA00022989"/>
    </source>
</evidence>
<dbReference type="EMBL" id="JAZHXI010000018">
    <property type="protein sequence ID" value="KAL2061571.1"/>
    <property type="molecule type" value="Genomic_DNA"/>
</dbReference>
<feature type="transmembrane region" description="Helical" evidence="6">
    <location>
        <begin position="215"/>
        <end position="237"/>
    </location>
</feature>
<feature type="transmembrane region" description="Helical" evidence="6">
    <location>
        <begin position="461"/>
        <end position="487"/>
    </location>
</feature>
<dbReference type="PANTHER" id="PTHR23507">
    <property type="entry name" value="ZGC:174356"/>
    <property type="match status" value="1"/>
</dbReference>
<feature type="transmembrane region" description="Helical" evidence="6">
    <location>
        <begin position="493"/>
        <end position="516"/>
    </location>
</feature>
<dbReference type="InterPro" id="IPR011701">
    <property type="entry name" value="MFS"/>
</dbReference>
<reference evidence="7 8" key="1">
    <citation type="journal article" date="2024" name="Commun. Biol.">
        <title>Comparative genomic analysis of thermophilic fungi reveals convergent evolutionary adaptations and gene losses.</title>
        <authorList>
            <person name="Steindorff A.S."/>
            <person name="Aguilar-Pontes M.V."/>
            <person name="Robinson A.J."/>
            <person name="Andreopoulos B."/>
            <person name="LaButti K."/>
            <person name="Kuo A."/>
            <person name="Mondo S."/>
            <person name="Riley R."/>
            <person name="Otillar R."/>
            <person name="Haridas S."/>
            <person name="Lipzen A."/>
            <person name="Grimwood J."/>
            <person name="Schmutz J."/>
            <person name="Clum A."/>
            <person name="Reid I.D."/>
            <person name="Moisan M.C."/>
            <person name="Butler G."/>
            <person name="Nguyen T.T.M."/>
            <person name="Dewar K."/>
            <person name="Conant G."/>
            <person name="Drula E."/>
            <person name="Henrissat B."/>
            <person name="Hansel C."/>
            <person name="Singer S."/>
            <person name="Hutchinson M.I."/>
            <person name="de Vries R.P."/>
            <person name="Natvig D.O."/>
            <person name="Powell A.J."/>
            <person name="Tsang A."/>
            <person name="Grigoriev I.V."/>
        </authorList>
    </citation>
    <scope>NUCLEOTIDE SEQUENCE [LARGE SCALE GENOMIC DNA]</scope>
    <source>
        <strain evidence="7 8">CBS 494.80</strain>
    </source>
</reference>
<evidence type="ECO:0008006" key="9">
    <source>
        <dbReference type="Google" id="ProtNLM"/>
    </source>
</evidence>
<evidence type="ECO:0000256" key="1">
    <source>
        <dbReference type="ARBA" id="ARBA00004141"/>
    </source>
</evidence>
<evidence type="ECO:0000256" key="2">
    <source>
        <dbReference type="ARBA" id="ARBA00022692"/>
    </source>
</evidence>
<feature type="transmembrane region" description="Helical" evidence="6">
    <location>
        <begin position="191"/>
        <end position="209"/>
    </location>
</feature>
<keyword evidence="2 6" id="KW-0812">Transmembrane</keyword>
<keyword evidence="3 6" id="KW-1133">Transmembrane helix</keyword>
<accession>A0ABR4BVC9</accession>
<dbReference type="Gene3D" id="1.20.1250.20">
    <property type="entry name" value="MFS general substrate transporter like domains"/>
    <property type="match status" value="2"/>
</dbReference>
<evidence type="ECO:0000313" key="7">
    <source>
        <dbReference type="EMBL" id="KAL2061571.1"/>
    </source>
</evidence>
<dbReference type="Proteomes" id="UP001595075">
    <property type="component" value="Unassembled WGS sequence"/>
</dbReference>
<sequence length="538" mass="57966">MAISQSNAAKADETTPLISQTPVEAVKYSRSVLYRALLCGFVVSLSFGVTQVPLLYVFRLMTCQAYYTDHPEPSHGDRCNNHEIEARTARAYGILGASTTFFGVANLFVTAWAIKKLGVRSALLNSVFWPAVRLAIQNIGVMTGGADGMLIIQASQIICIIGGPAGYLLALNSYVAEILESSERTGALGKLQGCSFLGTALAYLLGGIISDVFGILAPFQVTLALFTLSSVYVLVALPYIPPDKTVSTAPTTKLSKFFGPLKIFTPQKWVAPSGQITKEYGTILLGIGVFLGVLATGFIPVLLQMYATDVYGFGTTENGYLISLNSFVRGIFLTSVFPQIISYGRARYSNPKHVKDCETLSVQDAGLPTEPNDLAGEVRDHDEEPMPNPQLEKENETFDFDLQYSRYSLLADCILTGCATFVTQGWQLYVVAVLLPFASGTGSSAKGTIIQMCSPSERTDALSAITLVEMVARLTTTSVFAFVFAAFAEAGKINLVFTCNAAVALIGFIVLLFAYFPPDGSKRIRGSHEEEDESSLVG</sequence>
<dbReference type="PANTHER" id="PTHR23507:SF13">
    <property type="entry name" value="MFS GENERAL SUBSTRATE TRANSPORTER"/>
    <property type="match status" value="1"/>
</dbReference>
<proteinExistence type="predicted"/>
<keyword evidence="8" id="KW-1185">Reference proteome</keyword>
<feature type="transmembrane region" description="Helical" evidence="6">
    <location>
        <begin position="91"/>
        <end position="114"/>
    </location>
</feature>
<feature type="transmembrane region" description="Helical" evidence="6">
    <location>
        <begin position="150"/>
        <end position="170"/>
    </location>
</feature>
<dbReference type="Pfam" id="PF07690">
    <property type="entry name" value="MFS_1"/>
    <property type="match status" value="1"/>
</dbReference>
<evidence type="ECO:0000256" key="5">
    <source>
        <dbReference type="SAM" id="MobiDB-lite"/>
    </source>
</evidence>
<evidence type="ECO:0000256" key="6">
    <source>
        <dbReference type="SAM" id="Phobius"/>
    </source>
</evidence>
<evidence type="ECO:0000313" key="8">
    <source>
        <dbReference type="Proteomes" id="UP001595075"/>
    </source>
</evidence>
<gene>
    <name evidence="7" type="ORF">VTL71DRAFT_6948</name>
</gene>
<feature type="transmembrane region" description="Helical" evidence="6">
    <location>
        <begin position="327"/>
        <end position="346"/>
    </location>
</feature>
<feature type="region of interest" description="Disordered" evidence="5">
    <location>
        <begin position="365"/>
        <end position="392"/>
    </location>
</feature>
<organism evidence="7 8">
    <name type="scientific">Oculimacula yallundae</name>
    <dbReference type="NCBI Taxonomy" id="86028"/>
    <lineage>
        <taxon>Eukaryota</taxon>
        <taxon>Fungi</taxon>
        <taxon>Dikarya</taxon>
        <taxon>Ascomycota</taxon>
        <taxon>Pezizomycotina</taxon>
        <taxon>Leotiomycetes</taxon>
        <taxon>Helotiales</taxon>
        <taxon>Ploettnerulaceae</taxon>
        <taxon>Oculimacula</taxon>
    </lineage>
</organism>
<keyword evidence="4 6" id="KW-0472">Membrane</keyword>
<protein>
    <recommendedName>
        <fullName evidence="9">Major facilitator superfamily transporter</fullName>
    </recommendedName>
</protein>
<comment type="caution">
    <text evidence="7">The sequence shown here is derived from an EMBL/GenBank/DDBJ whole genome shotgun (WGS) entry which is preliminary data.</text>
</comment>